<accession>A0A8G1RU37</accession>
<dbReference type="VEuPathDB" id="FungiDB:BO72DRAFT_503021"/>
<dbReference type="EMBL" id="KZ824630">
    <property type="protein sequence ID" value="RAK80152.1"/>
    <property type="molecule type" value="Genomic_DNA"/>
</dbReference>
<dbReference type="GeneID" id="63866419"/>
<keyword evidence="2" id="KW-1185">Reference proteome</keyword>
<name>A0A8G1RU37_9EURO</name>
<dbReference type="RefSeq" id="XP_040804162.1">
    <property type="nucleotide sequence ID" value="XM_040949086.1"/>
</dbReference>
<gene>
    <name evidence="1" type="ORF">BO72DRAFT_503021</name>
</gene>
<dbReference type="OrthoDB" id="2152029at2759"/>
<evidence type="ECO:0000313" key="1">
    <source>
        <dbReference type="EMBL" id="RAK80152.1"/>
    </source>
</evidence>
<protein>
    <submittedName>
        <fullName evidence="1">Uncharacterized protein</fullName>
    </submittedName>
</protein>
<proteinExistence type="predicted"/>
<sequence>MGEHPVSWGQWVTIEPAPASTYRGPFTTTTTTTTTPNKEAIKRETVGGTWSSSLPTKHLSTEIYSLMVLLLPSLDDGRPEDSGANASLLIITHAFWLQYRLTGENNPTPYPGAMLLEIHEAAARLVRRLQG</sequence>
<reference evidence="1 2" key="1">
    <citation type="submission" date="2018-02" db="EMBL/GenBank/DDBJ databases">
        <title>The genomes of Aspergillus section Nigri reveals drivers in fungal speciation.</title>
        <authorList>
            <consortium name="DOE Joint Genome Institute"/>
            <person name="Vesth T.C."/>
            <person name="Nybo J."/>
            <person name="Theobald S."/>
            <person name="Brandl J."/>
            <person name="Frisvad J.C."/>
            <person name="Nielsen K.F."/>
            <person name="Lyhne E.K."/>
            <person name="Kogle M.E."/>
            <person name="Kuo A."/>
            <person name="Riley R."/>
            <person name="Clum A."/>
            <person name="Nolan M."/>
            <person name="Lipzen A."/>
            <person name="Salamov A."/>
            <person name="Henrissat B."/>
            <person name="Wiebenga A."/>
            <person name="De vries R.P."/>
            <person name="Grigoriev I.V."/>
            <person name="Mortensen U.H."/>
            <person name="Andersen M.R."/>
            <person name="Baker S.E."/>
        </authorList>
    </citation>
    <scope>NUCLEOTIDE SEQUENCE [LARGE SCALE GENOMIC DNA]</scope>
    <source>
        <strain evidence="1 2">CBS 313.89</strain>
    </source>
</reference>
<dbReference type="AlphaFoldDB" id="A0A8G1RU37"/>
<dbReference type="Proteomes" id="UP000249789">
    <property type="component" value="Unassembled WGS sequence"/>
</dbReference>
<organism evidence="1 2">
    <name type="scientific">Aspergillus fijiensis CBS 313.89</name>
    <dbReference type="NCBI Taxonomy" id="1448319"/>
    <lineage>
        <taxon>Eukaryota</taxon>
        <taxon>Fungi</taxon>
        <taxon>Dikarya</taxon>
        <taxon>Ascomycota</taxon>
        <taxon>Pezizomycotina</taxon>
        <taxon>Eurotiomycetes</taxon>
        <taxon>Eurotiomycetidae</taxon>
        <taxon>Eurotiales</taxon>
        <taxon>Aspergillaceae</taxon>
        <taxon>Aspergillus</taxon>
    </lineage>
</organism>
<evidence type="ECO:0000313" key="2">
    <source>
        <dbReference type="Proteomes" id="UP000249789"/>
    </source>
</evidence>